<reference evidence="8 9" key="1">
    <citation type="submission" date="2018-08" db="EMBL/GenBank/DDBJ databases">
        <title>Wenzhouxiangella salilacus sp. nov., a novel bacterium isolated from a saline lake in Xinjiang Province, China.</title>
        <authorList>
            <person name="Han S."/>
        </authorList>
    </citation>
    <scope>NUCLEOTIDE SEQUENCE [LARGE SCALE GENOMIC DNA]</scope>
    <source>
        <strain evidence="8 9">XDB06</strain>
    </source>
</reference>
<accession>A0A3E1K9G3</accession>
<protein>
    <submittedName>
        <fullName evidence="8">Cation transporter</fullName>
    </submittedName>
</protein>
<sequence>MRYVISLALVMAALWLGLSGLFKPVILALGVASVALAAWLSWRMDVIGVEHNPGLFSWRLPVYWAWLVWQIVVANLDVARAVFNPRGHIHQRVLRVPAKQSRELTRVTYANSITLTPGTVSLRLEGNEIVVHALTRAGAEGVLSGEMGDRVCWLEDQSK</sequence>
<keyword evidence="4 7" id="KW-0812">Transmembrane</keyword>
<evidence type="ECO:0000313" key="9">
    <source>
        <dbReference type="Proteomes" id="UP000260351"/>
    </source>
</evidence>
<comment type="caution">
    <text evidence="8">The sequence shown here is derived from an EMBL/GenBank/DDBJ whole genome shotgun (WGS) entry which is preliminary data.</text>
</comment>
<dbReference type="PANTHER" id="PTHR34584">
    <property type="entry name" value="NA(+)/H(+) ANTIPORTER SUBUNIT E1"/>
    <property type="match status" value="1"/>
</dbReference>
<evidence type="ECO:0000256" key="7">
    <source>
        <dbReference type="SAM" id="Phobius"/>
    </source>
</evidence>
<dbReference type="Proteomes" id="UP000260351">
    <property type="component" value="Unassembled WGS sequence"/>
</dbReference>
<dbReference type="PANTHER" id="PTHR34584:SF1">
    <property type="entry name" value="NA(+)_H(+) ANTIPORTER SUBUNIT E1"/>
    <property type="match status" value="1"/>
</dbReference>
<keyword evidence="9" id="KW-1185">Reference proteome</keyword>
<dbReference type="AlphaFoldDB" id="A0A3E1K9G3"/>
<keyword evidence="6 7" id="KW-0472">Membrane</keyword>
<dbReference type="EMBL" id="QUZK01000032">
    <property type="protein sequence ID" value="RFF30768.1"/>
    <property type="molecule type" value="Genomic_DNA"/>
</dbReference>
<evidence type="ECO:0000313" key="8">
    <source>
        <dbReference type="EMBL" id="RFF30768.1"/>
    </source>
</evidence>
<evidence type="ECO:0000256" key="5">
    <source>
        <dbReference type="ARBA" id="ARBA00022989"/>
    </source>
</evidence>
<evidence type="ECO:0000256" key="2">
    <source>
        <dbReference type="ARBA" id="ARBA00006228"/>
    </source>
</evidence>
<feature type="transmembrane region" description="Helical" evidence="7">
    <location>
        <begin position="61"/>
        <end position="83"/>
    </location>
</feature>
<evidence type="ECO:0000256" key="3">
    <source>
        <dbReference type="ARBA" id="ARBA00022475"/>
    </source>
</evidence>
<comment type="similarity">
    <text evidence="2">Belongs to the CPA3 antiporters (TC 2.A.63) subunit E family.</text>
</comment>
<dbReference type="Pfam" id="PF01899">
    <property type="entry name" value="MNHE"/>
    <property type="match status" value="1"/>
</dbReference>
<evidence type="ECO:0000256" key="1">
    <source>
        <dbReference type="ARBA" id="ARBA00004651"/>
    </source>
</evidence>
<proteinExistence type="inferred from homology"/>
<dbReference type="RefSeq" id="WP_116650397.1">
    <property type="nucleotide sequence ID" value="NZ_QUZK01000032.1"/>
</dbReference>
<organism evidence="8 9">
    <name type="scientific">Wenzhouxiangella sediminis</name>
    <dbReference type="NCBI Taxonomy" id="1792836"/>
    <lineage>
        <taxon>Bacteria</taxon>
        <taxon>Pseudomonadati</taxon>
        <taxon>Pseudomonadota</taxon>
        <taxon>Gammaproteobacteria</taxon>
        <taxon>Chromatiales</taxon>
        <taxon>Wenzhouxiangellaceae</taxon>
        <taxon>Wenzhouxiangella</taxon>
    </lineage>
</organism>
<evidence type="ECO:0000256" key="4">
    <source>
        <dbReference type="ARBA" id="ARBA00022692"/>
    </source>
</evidence>
<name>A0A3E1K9G3_9GAMM</name>
<comment type="subcellular location">
    <subcellularLocation>
        <location evidence="1">Cell membrane</location>
        <topology evidence="1">Multi-pass membrane protein</topology>
    </subcellularLocation>
</comment>
<dbReference type="GO" id="GO:0008324">
    <property type="term" value="F:monoatomic cation transmembrane transporter activity"/>
    <property type="evidence" value="ECO:0007669"/>
    <property type="project" value="InterPro"/>
</dbReference>
<gene>
    <name evidence="8" type="ORF">DZC52_06910</name>
</gene>
<dbReference type="OrthoDB" id="9807187at2"/>
<dbReference type="GO" id="GO:0005886">
    <property type="term" value="C:plasma membrane"/>
    <property type="evidence" value="ECO:0007669"/>
    <property type="project" value="UniProtKB-SubCell"/>
</dbReference>
<evidence type="ECO:0000256" key="6">
    <source>
        <dbReference type="ARBA" id="ARBA00023136"/>
    </source>
</evidence>
<keyword evidence="3" id="KW-1003">Cell membrane</keyword>
<keyword evidence="5 7" id="KW-1133">Transmembrane helix</keyword>
<dbReference type="InterPro" id="IPR002758">
    <property type="entry name" value="Cation_antiport_E"/>
</dbReference>